<reference evidence="3" key="1">
    <citation type="submission" date="2018-11" db="EMBL/GenBank/DDBJ databases">
        <title>Complete genome sequence of Paenibacillus sp. ML311-T8.</title>
        <authorList>
            <person name="Nam Y.-D."/>
            <person name="Kang J."/>
            <person name="Chung W.-H."/>
            <person name="Park Y.S."/>
        </authorList>
    </citation>
    <scope>NUCLEOTIDE SEQUENCE [LARGE SCALE GENOMIC DNA]</scope>
    <source>
        <strain evidence="3">ML311-T8</strain>
    </source>
</reference>
<dbReference type="InterPro" id="IPR001387">
    <property type="entry name" value="Cro/C1-type_HTH"/>
</dbReference>
<evidence type="ECO:0000313" key="2">
    <source>
        <dbReference type="EMBL" id="QGQ95831.1"/>
    </source>
</evidence>
<protein>
    <submittedName>
        <fullName evidence="2">XRE family transcriptional regulator</fullName>
    </submittedName>
</protein>
<dbReference type="Gene3D" id="1.10.260.40">
    <property type="entry name" value="lambda repressor-like DNA-binding domains"/>
    <property type="match status" value="1"/>
</dbReference>
<organism evidence="2 3">
    <name type="scientific">Paenibacillus psychroresistens</name>
    <dbReference type="NCBI Taxonomy" id="1778678"/>
    <lineage>
        <taxon>Bacteria</taxon>
        <taxon>Bacillati</taxon>
        <taxon>Bacillota</taxon>
        <taxon>Bacilli</taxon>
        <taxon>Bacillales</taxon>
        <taxon>Paenibacillaceae</taxon>
        <taxon>Paenibacillus</taxon>
    </lineage>
</organism>
<dbReference type="GO" id="GO:0003677">
    <property type="term" value="F:DNA binding"/>
    <property type="evidence" value="ECO:0007669"/>
    <property type="project" value="InterPro"/>
</dbReference>
<dbReference type="InterPro" id="IPR010982">
    <property type="entry name" value="Lambda_DNA-bd_dom_sf"/>
</dbReference>
<proteinExistence type="predicted"/>
<dbReference type="SMART" id="SM00530">
    <property type="entry name" value="HTH_XRE"/>
    <property type="match status" value="1"/>
</dbReference>
<dbReference type="Pfam" id="PF01381">
    <property type="entry name" value="HTH_3"/>
    <property type="match status" value="1"/>
</dbReference>
<dbReference type="AlphaFoldDB" id="A0A6B8RH75"/>
<evidence type="ECO:0000259" key="1">
    <source>
        <dbReference type="PROSITE" id="PS50943"/>
    </source>
</evidence>
<gene>
    <name evidence="2" type="ORF">EHS13_13565</name>
</gene>
<dbReference type="CDD" id="cd00093">
    <property type="entry name" value="HTH_XRE"/>
    <property type="match status" value="1"/>
</dbReference>
<feature type="domain" description="HTH cro/C1-type" evidence="1">
    <location>
        <begin position="7"/>
        <end position="55"/>
    </location>
</feature>
<dbReference type="KEGG" id="ppsc:EHS13_13565"/>
<dbReference type="EMBL" id="CP034235">
    <property type="protein sequence ID" value="QGQ95831.1"/>
    <property type="molecule type" value="Genomic_DNA"/>
</dbReference>
<dbReference type="OrthoDB" id="2969743at2"/>
<evidence type="ECO:0000313" key="3">
    <source>
        <dbReference type="Proteomes" id="UP000426246"/>
    </source>
</evidence>
<name>A0A6B8RH75_9BACL</name>
<sequence length="168" mass="19139">MSMGQAILAYRKRQNMTQQDFAQAIPMDRSVIARIESGDRKAAKVVMKRVSTCYDDPQLMLAAQEEVTDGACTPWLDGADLHKSTVQLKTEEELSEAQAAMRLVPITKRKDQLTEVDMIAIKSAIMECIEAITALTHYVAVLCKEFAFSWLALWKEHRRELKVKKYMK</sequence>
<dbReference type="Proteomes" id="UP000426246">
    <property type="component" value="Chromosome"/>
</dbReference>
<keyword evidence="3" id="KW-1185">Reference proteome</keyword>
<dbReference type="SUPFAM" id="SSF47413">
    <property type="entry name" value="lambda repressor-like DNA-binding domains"/>
    <property type="match status" value="1"/>
</dbReference>
<dbReference type="PROSITE" id="PS50943">
    <property type="entry name" value="HTH_CROC1"/>
    <property type="match status" value="1"/>
</dbReference>
<accession>A0A6B8RH75</accession>